<evidence type="ECO:0000313" key="3">
    <source>
        <dbReference type="Proteomes" id="UP000230390"/>
    </source>
</evidence>
<protein>
    <submittedName>
        <fullName evidence="2">Carnitine dehydratase</fullName>
    </submittedName>
</protein>
<dbReference type="SUPFAM" id="SSF89796">
    <property type="entry name" value="CoA-transferase family III (CaiB/BaiF)"/>
    <property type="match status" value="1"/>
</dbReference>
<dbReference type="InterPro" id="IPR050483">
    <property type="entry name" value="CoA-transferase_III_domain"/>
</dbReference>
<dbReference type="EMBL" id="PDOC01000002">
    <property type="protein sequence ID" value="PIL46572.1"/>
    <property type="molecule type" value="Genomic_DNA"/>
</dbReference>
<dbReference type="PANTHER" id="PTHR48207">
    <property type="entry name" value="SUCCINATE--HYDROXYMETHYLGLUTARATE COA-TRANSFERASE"/>
    <property type="match status" value="1"/>
</dbReference>
<dbReference type="OrthoDB" id="5294844at2"/>
<comment type="caution">
    <text evidence="2">The sequence shown here is derived from an EMBL/GenBank/DDBJ whole genome shotgun (WGS) entry which is preliminary data.</text>
</comment>
<dbReference type="InterPro" id="IPR023606">
    <property type="entry name" value="CoA-Trfase_III_dom_1_sf"/>
</dbReference>
<dbReference type="Proteomes" id="UP000230390">
    <property type="component" value="Unassembled WGS sequence"/>
</dbReference>
<accession>A0A2G8TKK9</accession>
<name>A0A2G8TKK9_9BURK</name>
<reference evidence="2 3" key="1">
    <citation type="submission" date="2017-10" db="EMBL/GenBank/DDBJ databases">
        <title>Massilia psychrophilum sp. nov., a novel purple-pigmented bacterium isolated from Tianshan glacier, Xinjiang Municipality, China.</title>
        <authorList>
            <person name="Wang H."/>
        </authorList>
    </citation>
    <scope>NUCLEOTIDE SEQUENCE [LARGE SCALE GENOMIC DNA]</scope>
    <source>
        <strain evidence="2 3">JCM 30074</strain>
    </source>
</reference>
<gene>
    <name evidence="2" type="ORF">CR105_04900</name>
</gene>
<dbReference type="InterPro" id="IPR003673">
    <property type="entry name" value="CoA-Trfase_fam_III"/>
</dbReference>
<dbReference type="Gene3D" id="3.40.50.10540">
    <property type="entry name" value="Crotonobetainyl-coa:carnitine coa-transferase, domain 1"/>
    <property type="match status" value="1"/>
</dbReference>
<keyword evidence="1" id="KW-0808">Transferase</keyword>
<keyword evidence="3" id="KW-1185">Reference proteome</keyword>
<evidence type="ECO:0000313" key="2">
    <source>
        <dbReference type="EMBL" id="PIL46572.1"/>
    </source>
</evidence>
<dbReference type="GO" id="GO:0008410">
    <property type="term" value="F:CoA-transferase activity"/>
    <property type="evidence" value="ECO:0007669"/>
    <property type="project" value="TreeGrafter"/>
</dbReference>
<dbReference type="Pfam" id="PF02515">
    <property type="entry name" value="CoA_transf_3"/>
    <property type="match status" value="1"/>
</dbReference>
<proteinExistence type="predicted"/>
<dbReference type="InterPro" id="IPR044855">
    <property type="entry name" value="CoA-Trfase_III_dom3_sf"/>
</dbReference>
<dbReference type="PANTHER" id="PTHR48207:SF3">
    <property type="entry name" value="SUCCINATE--HYDROXYMETHYLGLUTARATE COA-TRANSFERASE"/>
    <property type="match status" value="1"/>
</dbReference>
<dbReference type="Gene3D" id="3.30.1540.10">
    <property type="entry name" value="formyl-coa transferase, domain 3"/>
    <property type="match status" value="1"/>
</dbReference>
<evidence type="ECO:0000256" key="1">
    <source>
        <dbReference type="ARBA" id="ARBA00022679"/>
    </source>
</evidence>
<organism evidence="2 3">
    <name type="scientific">Massilia eurypsychrophila</name>
    <dbReference type="NCBI Taxonomy" id="1485217"/>
    <lineage>
        <taxon>Bacteria</taxon>
        <taxon>Pseudomonadati</taxon>
        <taxon>Pseudomonadota</taxon>
        <taxon>Betaproteobacteria</taxon>
        <taxon>Burkholderiales</taxon>
        <taxon>Oxalobacteraceae</taxon>
        <taxon>Telluria group</taxon>
        <taxon>Massilia</taxon>
    </lineage>
</organism>
<sequence length="394" mass="42115">MTGSLAGIKVIDISRVLAGPSCTQILADHGAEVIKVEPPVGDDTRKWGPPFADGAASYYMGVNRNKRAIVLDLSVPAGREVLLDMLADADVLVENFKTGTMERWGLDFDEVLSQRFPRLVHCRITGFGADGPLGGLPGYDAVVQAMSGLMSINGAPEGGATRIGVPIVDMATGLNATLGIAMALFERSRSGRGQFIETALYDVAISLLHPQGANWFMSGKPQRLLGNGHPNIVPYDKFPTRTVDIFIGVGNDGQFCALAKALGLDDVAADPRYATNAARGANRPALRETLLQALALHDGEALCEQLARSGVPAGPVRDVGTALSHPHTLHREMAVELDGYRGTGVPVKMSRTPGSVRMRPPRFGEHNREVLGELGYSEERIAALIDQHIVVDKQ</sequence>
<dbReference type="AlphaFoldDB" id="A0A2G8TKK9"/>